<dbReference type="RefSeq" id="WP_090075229.1">
    <property type="nucleotide sequence ID" value="NZ_FOVR01000016.1"/>
</dbReference>
<evidence type="ECO:0000256" key="3">
    <source>
        <dbReference type="SAM" id="MobiDB-lite"/>
    </source>
</evidence>
<protein>
    <recommendedName>
        <fullName evidence="2">PF03932 family protein CutC</fullName>
    </recommendedName>
</protein>
<dbReference type="SUPFAM" id="SSF110395">
    <property type="entry name" value="CutC-like"/>
    <property type="match status" value="1"/>
</dbReference>
<dbReference type="PANTHER" id="PTHR12598:SF0">
    <property type="entry name" value="COPPER HOMEOSTASIS PROTEIN CUTC HOMOLOG"/>
    <property type="match status" value="1"/>
</dbReference>
<comment type="similarity">
    <text evidence="1 2">Belongs to the CutC family.</text>
</comment>
<evidence type="ECO:0000256" key="2">
    <source>
        <dbReference type="HAMAP-Rule" id="MF_00795"/>
    </source>
</evidence>
<gene>
    <name evidence="2" type="primary">cutC</name>
    <name evidence="4" type="ORF">SAMN04488056_11647</name>
</gene>
<dbReference type="InterPro" id="IPR005627">
    <property type="entry name" value="CutC-like"/>
</dbReference>
<dbReference type="InterPro" id="IPR036822">
    <property type="entry name" value="CutC-like_dom_sf"/>
</dbReference>
<comment type="caution">
    <text evidence="2">Once thought to be involved in copper homeostasis, experiments in E.coli have shown this is not the case.</text>
</comment>
<dbReference type="HAMAP" id="MF_00795">
    <property type="entry name" value="CutC"/>
    <property type="match status" value="1"/>
</dbReference>
<dbReference type="AlphaFoldDB" id="A0A1I5LAQ8"/>
<evidence type="ECO:0000256" key="1">
    <source>
        <dbReference type="ARBA" id="ARBA00007768"/>
    </source>
</evidence>
<dbReference type="GO" id="GO:0005507">
    <property type="term" value="F:copper ion binding"/>
    <property type="evidence" value="ECO:0007669"/>
    <property type="project" value="TreeGrafter"/>
</dbReference>
<feature type="region of interest" description="Disordered" evidence="3">
    <location>
        <begin position="209"/>
        <end position="234"/>
    </location>
</feature>
<accession>A0A1I5LAQ8</accession>
<name>A0A1I5LAQ8_9HYPH</name>
<dbReference type="STRING" id="655353.SAMN04488056_11647"/>
<comment type="subcellular location">
    <subcellularLocation>
        <location evidence="2">Cytoplasm</location>
    </subcellularLocation>
</comment>
<dbReference type="Gene3D" id="3.20.20.380">
    <property type="entry name" value="Copper homeostasis (CutC) domain"/>
    <property type="match status" value="1"/>
</dbReference>
<dbReference type="PANTHER" id="PTHR12598">
    <property type="entry name" value="COPPER HOMEOSTASIS PROTEIN CUTC"/>
    <property type="match status" value="1"/>
</dbReference>
<dbReference type="OrthoDB" id="9815677at2"/>
<evidence type="ECO:0000313" key="5">
    <source>
        <dbReference type="Proteomes" id="UP000199236"/>
    </source>
</evidence>
<keyword evidence="2" id="KW-0963">Cytoplasm</keyword>
<dbReference type="EMBL" id="FOVR01000016">
    <property type="protein sequence ID" value="SFO93946.1"/>
    <property type="molecule type" value="Genomic_DNA"/>
</dbReference>
<dbReference type="Pfam" id="PF03932">
    <property type="entry name" value="CutC"/>
    <property type="match status" value="1"/>
</dbReference>
<dbReference type="Proteomes" id="UP000199236">
    <property type="component" value="Unassembled WGS sequence"/>
</dbReference>
<sequence length="248" mass="25596">MTSSKHDGKGSTLLEICVDNRDGLQTAISSGADRIELCSSLASGGLTPSIGFMALAAKTSPLPVHALIRPRSGDFCFNAQDIAIMAHDIVAARSAGLAGVVIGASKEDGRLDLGTLETLIKAAGPLDITLHRAFDMVSDFTEALDQAASLGIKRILTSGGAASAPEAIDHLQELIRQGGDTITIMPGGGINADTVQPFIKMGAREIHASCSSPQGPTGKVADLGFSLPSERQTDPDKIRALKTGLLAV</sequence>
<keyword evidence="5" id="KW-1185">Reference proteome</keyword>
<organism evidence="4 5">
    <name type="scientific">Cohaesibacter marisflavi</name>
    <dbReference type="NCBI Taxonomy" id="655353"/>
    <lineage>
        <taxon>Bacteria</taxon>
        <taxon>Pseudomonadati</taxon>
        <taxon>Pseudomonadota</taxon>
        <taxon>Alphaproteobacteria</taxon>
        <taxon>Hyphomicrobiales</taxon>
        <taxon>Cohaesibacteraceae</taxon>
    </lineage>
</organism>
<evidence type="ECO:0000313" key="4">
    <source>
        <dbReference type="EMBL" id="SFO93946.1"/>
    </source>
</evidence>
<dbReference type="GO" id="GO:0005737">
    <property type="term" value="C:cytoplasm"/>
    <property type="evidence" value="ECO:0007669"/>
    <property type="project" value="UniProtKB-SubCell"/>
</dbReference>
<proteinExistence type="inferred from homology"/>
<reference evidence="4 5" key="1">
    <citation type="submission" date="2016-10" db="EMBL/GenBank/DDBJ databases">
        <authorList>
            <person name="de Groot N.N."/>
        </authorList>
    </citation>
    <scope>NUCLEOTIDE SEQUENCE [LARGE SCALE GENOMIC DNA]</scope>
    <source>
        <strain evidence="4 5">CGMCC 1.9157</strain>
    </source>
</reference>